<accession>A0A3E0ID27</accession>
<name>A0A3E0ID27_9FLAO</name>
<sequence length="107" mass="12417">MDFEKILQELKKSLVSLFSDKFSEFSQESKKDIELFLSESKDKLERWTSLLAQGKLTIEDFEWLVKSQKDLFQMKALQAAGISKISLGHFKNKIVKTIVDTIKIIVF</sequence>
<dbReference type="Proteomes" id="UP000256884">
    <property type="component" value="Unassembled WGS sequence"/>
</dbReference>
<proteinExistence type="predicted"/>
<evidence type="ECO:0000313" key="2">
    <source>
        <dbReference type="Proteomes" id="UP000256884"/>
    </source>
</evidence>
<comment type="caution">
    <text evidence="1">The sequence shown here is derived from an EMBL/GenBank/DDBJ whole genome shotgun (WGS) entry which is preliminary data.</text>
</comment>
<dbReference type="OrthoDB" id="1443327at2"/>
<protein>
    <submittedName>
        <fullName evidence="1">Uncharacterized protein</fullName>
    </submittedName>
</protein>
<dbReference type="EMBL" id="QUNS01000001">
    <property type="protein sequence ID" value="REH56646.1"/>
    <property type="molecule type" value="Genomic_DNA"/>
</dbReference>
<keyword evidence="2" id="KW-1185">Reference proteome</keyword>
<dbReference type="RefSeq" id="WP_115899934.1">
    <property type="nucleotide sequence ID" value="NZ_QUNS01000001.1"/>
</dbReference>
<organism evidence="1 2">
    <name type="scientific">Tenacibaculum gallaicum</name>
    <dbReference type="NCBI Taxonomy" id="561505"/>
    <lineage>
        <taxon>Bacteria</taxon>
        <taxon>Pseudomonadati</taxon>
        <taxon>Bacteroidota</taxon>
        <taxon>Flavobacteriia</taxon>
        <taxon>Flavobacteriales</taxon>
        <taxon>Flavobacteriaceae</taxon>
        <taxon>Tenacibaculum</taxon>
    </lineage>
</organism>
<evidence type="ECO:0000313" key="1">
    <source>
        <dbReference type="EMBL" id="REH56646.1"/>
    </source>
</evidence>
<dbReference type="AlphaFoldDB" id="A0A3E0ID27"/>
<gene>
    <name evidence="1" type="ORF">C7448_101688</name>
</gene>
<reference evidence="1 2" key="1">
    <citation type="submission" date="2018-08" db="EMBL/GenBank/DDBJ databases">
        <title>Genomic Encyclopedia of Type Strains, Phase IV (KMG-IV): sequencing the most valuable type-strain genomes for metagenomic binning, comparative biology and taxonomic classification.</title>
        <authorList>
            <person name="Goeker M."/>
        </authorList>
    </citation>
    <scope>NUCLEOTIDE SEQUENCE [LARGE SCALE GENOMIC DNA]</scope>
    <source>
        <strain evidence="1 2">DSM 18841</strain>
    </source>
</reference>